<dbReference type="Proteomes" id="UP001635816">
    <property type="component" value="Unassembled WGS sequence"/>
</dbReference>
<dbReference type="RefSeq" id="WP_409545996.1">
    <property type="nucleotide sequence ID" value="NZ_JBKBDD010000030.1"/>
</dbReference>
<name>A0ABW9LNM0_9MYCO</name>
<evidence type="ECO:0000313" key="2">
    <source>
        <dbReference type="Proteomes" id="UP001635816"/>
    </source>
</evidence>
<comment type="caution">
    <text evidence="1">The sequence shown here is derived from an EMBL/GenBank/DDBJ whole genome shotgun (WGS) entry which is preliminary data.</text>
</comment>
<keyword evidence="2" id="KW-1185">Reference proteome</keyword>
<reference evidence="1 2" key="1">
    <citation type="submission" date="2024-12" db="EMBL/GenBank/DDBJ databases">
        <title>The coexistence of Mycolicibacterium septicum and Mycolicibacterium nivoides in clinical samples.</title>
        <authorList>
            <person name="Wang C."/>
            <person name="Feng Y."/>
            <person name="Zong Z."/>
        </authorList>
    </citation>
    <scope>NUCLEOTIDE SEQUENCE [LARGE SCALE GENOMIC DNA]</scope>
    <source>
        <strain evidence="1 2">120309</strain>
    </source>
</reference>
<accession>A0ABW9LNM0</accession>
<evidence type="ECO:0000313" key="1">
    <source>
        <dbReference type="EMBL" id="MFN6548607.1"/>
    </source>
</evidence>
<gene>
    <name evidence="1" type="ORF">ACK4CT_36265</name>
</gene>
<sequence length="44" mass="4370">MSTPPECGNLFETSSALLGAEVRGSSLDIAAGRGAPWAAVGQHG</sequence>
<protein>
    <submittedName>
        <fullName evidence="1">Uncharacterized protein</fullName>
    </submittedName>
</protein>
<organism evidence="1 2">
    <name type="scientific">Mycolicibacterium nivoides</name>
    <dbReference type="NCBI Taxonomy" id="2487344"/>
    <lineage>
        <taxon>Bacteria</taxon>
        <taxon>Bacillati</taxon>
        <taxon>Actinomycetota</taxon>
        <taxon>Actinomycetes</taxon>
        <taxon>Mycobacteriales</taxon>
        <taxon>Mycobacteriaceae</taxon>
        <taxon>Mycolicibacterium</taxon>
    </lineage>
</organism>
<dbReference type="EMBL" id="JBKBDD010000030">
    <property type="protein sequence ID" value="MFN6548607.1"/>
    <property type="molecule type" value="Genomic_DNA"/>
</dbReference>
<proteinExistence type="predicted"/>